<dbReference type="EMBL" id="CYKH01001464">
    <property type="protein sequence ID" value="CUG87195.1"/>
    <property type="molecule type" value="Genomic_DNA"/>
</dbReference>
<proteinExistence type="predicted"/>
<dbReference type="AlphaFoldDB" id="A0A0S4JAC0"/>
<dbReference type="OrthoDB" id="268593at2759"/>
<gene>
    <name evidence="1" type="ORF">BSAL_09105</name>
</gene>
<dbReference type="InterPro" id="IPR012675">
    <property type="entry name" value="Beta-grasp_dom_sf"/>
</dbReference>
<evidence type="ECO:0000313" key="1">
    <source>
        <dbReference type="EMBL" id="CUG87195.1"/>
    </source>
</evidence>
<dbReference type="OMA" id="DMATIHS"/>
<accession>A0A0S4JAC0</accession>
<dbReference type="Proteomes" id="UP000051952">
    <property type="component" value="Unassembled WGS sequence"/>
</dbReference>
<organism evidence="1 2">
    <name type="scientific">Bodo saltans</name>
    <name type="common">Flagellated protozoan</name>
    <dbReference type="NCBI Taxonomy" id="75058"/>
    <lineage>
        <taxon>Eukaryota</taxon>
        <taxon>Discoba</taxon>
        <taxon>Euglenozoa</taxon>
        <taxon>Kinetoplastea</taxon>
        <taxon>Metakinetoplastina</taxon>
        <taxon>Eubodonida</taxon>
        <taxon>Bodonidae</taxon>
        <taxon>Bodo</taxon>
    </lineage>
</organism>
<dbReference type="Gene3D" id="3.10.20.30">
    <property type="match status" value="1"/>
</dbReference>
<dbReference type="VEuPathDB" id="TriTrypDB:BSAL_09105"/>
<sequence length="310" mass="35982">MLRRVLSVAQLSAIAANSSAVRGYRLIPHMDTEIEELAETQKLGRWQISHKNTLQQPLRKAEIVCDKLNLREKRRTGILPEKSIARKLSQIYQKDGYVSHPEYKVKLINITVVGFDGHPFHFRLPPMSEVSLNTLIDGSGMCHGHGNQWGKCNNPSCEDFNHGDGCIVNVDLETLDRLPPPNRFEYTSLVNWRMMDRPDVTYNTRFSCQIMLTPELDGALFALKQYWTRSLRETATGWYQHDEYATVAVMRSKKIEPWAPLIEEPTKRDFPITFDMLWVNSYQELLAMKDTSYRRRDGFHTKPQMWAMYA</sequence>
<name>A0A0S4JAC0_BODSA</name>
<protein>
    <submittedName>
        <fullName evidence="1">Uncharacterized protein</fullName>
    </submittedName>
</protein>
<keyword evidence="2" id="KW-1185">Reference proteome</keyword>
<evidence type="ECO:0000313" key="2">
    <source>
        <dbReference type="Proteomes" id="UP000051952"/>
    </source>
</evidence>
<reference evidence="2" key="1">
    <citation type="submission" date="2015-09" db="EMBL/GenBank/DDBJ databases">
        <authorList>
            <consortium name="Pathogen Informatics"/>
        </authorList>
    </citation>
    <scope>NUCLEOTIDE SEQUENCE [LARGE SCALE GENOMIC DNA]</scope>
    <source>
        <strain evidence="2">Lake Konstanz</strain>
    </source>
</reference>